<reference evidence="3" key="3">
    <citation type="submission" date="2015-04" db="UniProtKB">
        <authorList>
            <consortium name="EnsemblPlants"/>
        </authorList>
    </citation>
    <scope>IDENTIFICATION</scope>
    <source>
        <strain evidence="3">cv. Jemalong A17</strain>
    </source>
</reference>
<keyword evidence="1" id="KW-0472">Membrane</keyword>
<evidence type="ECO:0000313" key="3">
    <source>
        <dbReference type="EnsemblPlants" id="KEH41707"/>
    </source>
</evidence>
<dbReference type="Proteomes" id="UP000002051">
    <property type="component" value="Unassembled WGS sequence"/>
</dbReference>
<feature type="transmembrane region" description="Helical" evidence="1">
    <location>
        <begin position="54"/>
        <end position="72"/>
    </location>
</feature>
<reference evidence="2 4" key="1">
    <citation type="journal article" date="2011" name="Nature">
        <title>The Medicago genome provides insight into the evolution of rhizobial symbioses.</title>
        <authorList>
            <person name="Young N.D."/>
            <person name="Debelle F."/>
            <person name="Oldroyd G.E."/>
            <person name="Geurts R."/>
            <person name="Cannon S.B."/>
            <person name="Udvardi M.K."/>
            <person name="Benedito V.A."/>
            <person name="Mayer K.F."/>
            <person name="Gouzy J."/>
            <person name="Schoof H."/>
            <person name="Van de Peer Y."/>
            <person name="Proost S."/>
            <person name="Cook D.R."/>
            <person name="Meyers B.C."/>
            <person name="Spannagl M."/>
            <person name="Cheung F."/>
            <person name="De Mita S."/>
            <person name="Krishnakumar V."/>
            <person name="Gundlach H."/>
            <person name="Zhou S."/>
            <person name="Mudge J."/>
            <person name="Bharti A.K."/>
            <person name="Murray J.D."/>
            <person name="Naoumkina M.A."/>
            <person name="Rosen B."/>
            <person name="Silverstein K.A."/>
            <person name="Tang H."/>
            <person name="Rombauts S."/>
            <person name="Zhao P.X."/>
            <person name="Zhou P."/>
            <person name="Barbe V."/>
            <person name="Bardou P."/>
            <person name="Bechner M."/>
            <person name="Bellec A."/>
            <person name="Berger A."/>
            <person name="Berges H."/>
            <person name="Bidwell S."/>
            <person name="Bisseling T."/>
            <person name="Choisne N."/>
            <person name="Couloux A."/>
            <person name="Denny R."/>
            <person name="Deshpande S."/>
            <person name="Dai X."/>
            <person name="Doyle J.J."/>
            <person name="Dudez A.M."/>
            <person name="Farmer A.D."/>
            <person name="Fouteau S."/>
            <person name="Franken C."/>
            <person name="Gibelin C."/>
            <person name="Gish J."/>
            <person name="Goldstein S."/>
            <person name="Gonzalez A.J."/>
            <person name="Green P.J."/>
            <person name="Hallab A."/>
            <person name="Hartog M."/>
            <person name="Hua A."/>
            <person name="Humphray S.J."/>
            <person name="Jeong D.H."/>
            <person name="Jing Y."/>
            <person name="Jocker A."/>
            <person name="Kenton S.M."/>
            <person name="Kim D.J."/>
            <person name="Klee K."/>
            <person name="Lai H."/>
            <person name="Lang C."/>
            <person name="Lin S."/>
            <person name="Macmil S.L."/>
            <person name="Magdelenat G."/>
            <person name="Matthews L."/>
            <person name="McCorrison J."/>
            <person name="Monaghan E.L."/>
            <person name="Mun J.H."/>
            <person name="Najar F.Z."/>
            <person name="Nicholson C."/>
            <person name="Noirot C."/>
            <person name="O'Bleness M."/>
            <person name="Paule C.R."/>
            <person name="Poulain J."/>
            <person name="Prion F."/>
            <person name="Qin B."/>
            <person name="Qu C."/>
            <person name="Retzel E.F."/>
            <person name="Riddle C."/>
            <person name="Sallet E."/>
            <person name="Samain S."/>
            <person name="Samson N."/>
            <person name="Sanders I."/>
            <person name="Saurat O."/>
            <person name="Scarpelli C."/>
            <person name="Schiex T."/>
            <person name="Segurens B."/>
            <person name="Severin A.J."/>
            <person name="Sherrier D.J."/>
            <person name="Shi R."/>
            <person name="Sims S."/>
            <person name="Singer S.R."/>
            <person name="Sinharoy S."/>
            <person name="Sterck L."/>
            <person name="Viollet A."/>
            <person name="Wang B.B."/>
            <person name="Wang K."/>
            <person name="Wang M."/>
            <person name="Wang X."/>
            <person name="Warfsmann J."/>
            <person name="Weissenbach J."/>
            <person name="White D.D."/>
            <person name="White J.D."/>
            <person name="Wiley G.B."/>
            <person name="Wincker P."/>
            <person name="Xing Y."/>
            <person name="Yang L."/>
            <person name="Yao Z."/>
            <person name="Ying F."/>
            <person name="Zhai J."/>
            <person name="Zhou L."/>
            <person name="Zuber A."/>
            <person name="Denarie J."/>
            <person name="Dixon R.A."/>
            <person name="May G.D."/>
            <person name="Schwartz D.C."/>
            <person name="Rogers J."/>
            <person name="Quetier F."/>
            <person name="Town C.D."/>
            <person name="Roe B.A."/>
        </authorList>
    </citation>
    <scope>NUCLEOTIDE SEQUENCE [LARGE SCALE GENOMIC DNA]</scope>
    <source>
        <strain evidence="2">A17</strain>
        <strain evidence="3 4">cv. Jemalong A17</strain>
    </source>
</reference>
<evidence type="ECO:0000313" key="4">
    <source>
        <dbReference type="Proteomes" id="UP000002051"/>
    </source>
</evidence>
<evidence type="ECO:0000313" key="2">
    <source>
        <dbReference type="EMBL" id="KEH41707.1"/>
    </source>
</evidence>
<dbReference type="EnsemblPlants" id="KEH41707">
    <property type="protein sequence ID" value="KEH41707"/>
    <property type="gene ID" value="MTR_1g054050"/>
</dbReference>
<proteinExistence type="predicted"/>
<keyword evidence="4" id="KW-1185">Reference proteome</keyword>
<gene>
    <name evidence="2" type="ordered locus">MTR_1g054050</name>
</gene>
<dbReference type="HOGENOM" id="CLU_1973784_0_0_1"/>
<keyword evidence="1 2" id="KW-0812">Transmembrane</keyword>
<evidence type="ECO:0000256" key="1">
    <source>
        <dbReference type="SAM" id="Phobius"/>
    </source>
</evidence>
<organism evidence="2 4">
    <name type="scientific">Medicago truncatula</name>
    <name type="common">Barrel medic</name>
    <name type="synonym">Medicago tribuloides</name>
    <dbReference type="NCBI Taxonomy" id="3880"/>
    <lineage>
        <taxon>Eukaryota</taxon>
        <taxon>Viridiplantae</taxon>
        <taxon>Streptophyta</taxon>
        <taxon>Embryophyta</taxon>
        <taxon>Tracheophyta</taxon>
        <taxon>Spermatophyta</taxon>
        <taxon>Magnoliopsida</taxon>
        <taxon>eudicotyledons</taxon>
        <taxon>Gunneridae</taxon>
        <taxon>Pentapetalae</taxon>
        <taxon>rosids</taxon>
        <taxon>fabids</taxon>
        <taxon>Fabales</taxon>
        <taxon>Fabaceae</taxon>
        <taxon>Papilionoideae</taxon>
        <taxon>50 kb inversion clade</taxon>
        <taxon>NPAAA clade</taxon>
        <taxon>Hologalegina</taxon>
        <taxon>IRL clade</taxon>
        <taxon>Trifolieae</taxon>
        <taxon>Medicago</taxon>
    </lineage>
</organism>
<reference evidence="2 4" key="2">
    <citation type="journal article" date="2014" name="BMC Genomics">
        <title>An improved genome release (version Mt4.0) for the model legume Medicago truncatula.</title>
        <authorList>
            <person name="Tang H."/>
            <person name="Krishnakumar V."/>
            <person name="Bidwell S."/>
            <person name="Rosen B."/>
            <person name="Chan A."/>
            <person name="Zhou S."/>
            <person name="Gentzbittel L."/>
            <person name="Childs K.L."/>
            <person name="Yandell M."/>
            <person name="Gundlach H."/>
            <person name="Mayer K.F."/>
            <person name="Schwartz D.C."/>
            <person name="Town C.D."/>
        </authorList>
    </citation>
    <scope>GENOME REANNOTATION</scope>
    <source>
        <strain evidence="2">A17</strain>
        <strain evidence="3 4">cv. Jemalong A17</strain>
    </source>
</reference>
<sequence length="127" mass="14770">MKQMGFSLHGGSSIFYYGLLEASRVHVLHRKRDLRLKLLSIKSRKYKLNKGYKYFVDAFIAFIVNLGISWHLHAVLRSFHRPESLVGDAANKPYQCCCERHQQPFIHQRLTPGYREIALEDVFFSGA</sequence>
<dbReference type="AlphaFoldDB" id="A0A072VIQ9"/>
<accession>A0A072VIQ9</accession>
<dbReference type="EMBL" id="CM001217">
    <property type="protein sequence ID" value="KEH41707.1"/>
    <property type="molecule type" value="Genomic_DNA"/>
</dbReference>
<name>A0A072VIQ9_MEDTR</name>
<keyword evidence="1" id="KW-1133">Transmembrane helix</keyword>
<protein>
    <submittedName>
        <fullName evidence="2">Transmembrane protein, putative</fullName>
    </submittedName>
</protein>